<dbReference type="KEGG" id="mag:amb2532"/>
<dbReference type="EMBL" id="AP007255">
    <property type="protein sequence ID" value="BAE51336.1"/>
    <property type="molecule type" value="Genomic_DNA"/>
</dbReference>
<dbReference type="HOGENOM" id="CLU_2601839_0_0_5"/>
<name>Q2W489_PARM1</name>
<evidence type="ECO:0000313" key="2">
    <source>
        <dbReference type="Proteomes" id="UP000007058"/>
    </source>
</evidence>
<organism evidence="1 2">
    <name type="scientific">Paramagnetospirillum magneticum (strain ATCC 700264 / AMB-1)</name>
    <name type="common">Magnetospirillum magneticum</name>
    <dbReference type="NCBI Taxonomy" id="342108"/>
    <lineage>
        <taxon>Bacteria</taxon>
        <taxon>Pseudomonadati</taxon>
        <taxon>Pseudomonadota</taxon>
        <taxon>Alphaproteobacteria</taxon>
        <taxon>Rhodospirillales</taxon>
        <taxon>Magnetospirillaceae</taxon>
        <taxon>Paramagnetospirillum</taxon>
    </lineage>
</organism>
<protein>
    <submittedName>
        <fullName evidence="1">Uncharacterized protein</fullName>
    </submittedName>
</protein>
<reference evidence="1 2" key="1">
    <citation type="journal article" date="2005" name="DNA Res.">
        <title>Complete genome sequence of the facultative anaerobic magnetotactic bacterium Magnetospirillum sp. strain AMB-1.</title>
        <authorList>
            <person name="Matsunaga T."/>
            <person name="Okamura Y."/>
            <person name="Fukuda Y."/>
            <person name="Wahyudi A.T."/>
            <person name="Murase Y."/>
            <person name="Takeyama H."/>
        </authorList>
    </citation>
    <scope>NUCLEOTIDE SEQUENCE [LARGE SCALE GENOMIC DNA]</scope>
    <source>
        <strain evidence="2">ATCC 700264 / AMB-1</strain>
    </source>
</reference>
<sequence>MAAFLSFSSLAKASKVGFMAAISRSLNSAVAASALAVVMRGGICVAALRSTASAWGVQWRKASRLMATCSSSWVRITRY</sequence>
<dbReference type="AlphaFoldDB" id="Q2W489"/>
<dbReference type="STRING" id="342108.amb2532"/>
<proteinExistence type="predicted"/>
<accession>Q2W489</accession>
<keyword evidence="2" id="KW-1185">Reference proteome</keyword>
<dbReference type="Proteomes" id="UP000007058">
    <property type="component" value="Chromosome"/>
</dbReference>
<evidence type="ECO:0000313" key="1">
    <source>
        <dbReference type="EMBL" id="BAE51336.1"/>
    </source>
</evidence>
<gene>
    <name evidence="1" type="ordered locus">amb2532</name>
</gene>